<protein>
    <submittedName>
        <fullName evidence="1">Uncharacterized protein</fullName>
    </submittedName>
</protein>
<name>A0A645EGE6_9ZZZZ</name>
<comment type="caution">
    <text evidence="1">The sequence shown here is derived from an EMBL/GenBank/DDBJ whole genome shotgun (WGS) entry which is preliminary data.</text>
</comment>
<dbReference type="AlphaFoldDB" id="A0A645EGE6"/>
<organism evidence="1">
    <name type="scientific">bioreactor metagenome</name>
    <dbReference type="NCBI Taxonomy" id="1076179"/>
    <lineage>
        <taxon>unclassified sequences</taxon>
        <taxon>metagenomes</taxon>
        <taxon>ecological metagenomes</taxon>
    </lineage>
</organism>
<sequence>MGLLPPFFTLAAVLAIAPVAGIPPKIPEATFATPWAINSMFESCFPPIIPSATTAESSDSMAASIAIVKAGFIRLFIV</sequence>
<proteinExistence type="predicted"/>
<gene>
    <name evidence="1" type="ORF">SDC9_148308</name>
</gene>
<evidence type="ECO:0000313" key="1">
    <source>
        <dbReference type="EMBL" id="MPN01105.1"/>
    </source>
</evidence>
<accession>A0A645EGE6</accession>
<reference evidence="1" key="1">
    <citation type="submission" date="2019-08" db="EMBL/GenBank/DDBJ databases">
        <authorList>
            <person name="Kucharzyk K."/>
            <person name="Murdoch R.W."/>
            <person name="Higgins S."/>
            <person name="Loffler F."/>
        </authorList>
    </citation>
    <scope>NUCLEOTIDE SEQUENCE</scope>
</reference>
<dbReference type="EMBL" id="VSSQ01047125">
    <property type="protein sequence ID" value="MPN01105.1"/>
    <property type="molecule type" value="Genomic_DNA"/>
</dbReference>